<evidence type="ECO:0000313" key="4">
    <source>
        <dbReference type="Proteomes" id="UP000502996"/>
    </source>
</evidence>
<reference evidence="3 4" key="1">
    <citation type="submission" date="2020-02" db="EMBL/GenBank/DDBJ databases">
        <title>Full genome sequence of Nocardioides sp. R-3366.</title>
        <authorList>
            <person name="Im W.-T."/>
        </authorList>
    </citation>
    <scope>NUCLEOTIDE SEQUENCE [LARGE SCALE GENOMIC DNA]</scope>
    <source>
        <strain evidence="3 4">R-3366</strain>
    </source>
</reference>
<protein>
    <recommendedName>
        <fullName evidence="5">LppX_LprAFG lipoprotein</fullName>
    </recommendedName>
</protein>
<dbReference type="Gene3D" id="2.50.20.20">
    <property type="match status" value="1"/>
</dbReference>
<accession>A0A6G6WG51</accession>
<feature type="chain" id="PRO_5038493776" description="LppX_LprAFG lipoprotein" evidence="2">
    <location>
        <begin position="19"/>
        <end position="323"/>
    </location>
</feature>
<organism evidence="3 4">
    <name type="scientific">Nocardioides anomalus</name>
    <dbReference type="NCBI Taxonomy" id="2712223"/>
    <lineage>
        <taxon>Bacteria</taxon>
        <taxon>Bacillati</taxon>
        <taxon>Actinomycetota</taxon>
        <taxon>Actinomycetes</taxon>
        <taxon>Propionibacteriales</taxon>
        <taxon>Nocardioidaceae</taxon>
        <taxon>Nocardioides</taxon>
    </lineage>
</organism>
<name>A0A6G6WG51_9ACTN</name>
<keyword evidence="2" id="KW-0732">Signal</keyword>
<dbReference type="AlphaFoldDB" id="A0A6G6WG51"/>
<gene>
    <name evidence="3" type="ORF">G5V58_16805</name>
</gene>
<evidence type="ECO:0000256" key="1">
    <source>
        <dbReference type="SAM" id="MobiDB-lite"/>
    </source>
</evidence>
<feature type="compositionally biased region" description="Pro residues" evidence="1">
    <location>
        <begin position="52"/>
        <end position="62"/>
    </location>
</feature>
<dbReference type="Proteomes" id="UP000502996">
    <property type="component" value="Chromosome"/>
</dbReference>
<dbReference type="RefSeq" id="WP_165235219.1">
    <property type="nucleotide sequence ID" value="NZ_CP049257.1"/>
</dbReference>
<feature type="signal peptide" evidence="2">
    <location>
        <begin position="1"/>
        <end position="18"/>
    </location>
</feature>
<dbReference type="KEGG" id="nano:G5V58_16805"/>
<keyword evidence="4" id="KW-1185">Reference proteome</keyword>
<dbReference type="EMBL" id="CP049257">
    <property type="protein sequence ID" value="QIG44212.1"/>
    <property type="molecule type" value="Genomic_DNA"/>
</dbReference>
<dbReference type="PROSITE" id="PS51257">
    <property type="entry name" value="PROKAR_LIPOPROTEIN"/>
    <property type="match status" value="1"/>
</dbReference>
<evidence type="ECO:0008006" key="5">
    <source>
        <dbReference type="Google" id="ProtNLM"/>
    </source>
</evidence>
<proteinExistence type="predicted"/>
<feature type="compositionally biased region" description="Low complexity" evidence="1">
    <location>
        <begin position="33"/>
        <end position="51"/>
    </location>
</feature>
<feature type="region of interest" description="Disordered" evidence="1">
    <location>
        <begin position="18"/>
        <end position="71"/>
    </location>
</feature>
<evidence type="ECO:0000313" key="3">
    <source>
        <dbReference type="EMBL" id="QIG44212.1"/>
    </source>
</evidence>
<evidence type="ECO:0000256" key="2">
    <source>
        <dbReference type="SAM" id="SignalP"/>
    </source>
</evidence>
<sequence>MRLTVLALATALAAAALSGCGGDDPEPRFTGVASATPTPTPTSTSSAAARPTPSPTRPPELPGQPELGHDPAARRELRRAVLALLRSGSATYRLDAGTTGAGLQERGSFRLDPRAFEIRRYLSTGDGTYTFDFRAVGASAWMRAIDSPDTDGPWPCWVDVADLAAGAPSGLQQLLTSDVATTQPPNAVIAASYGVGREYTDLEQLGTILGTLDLVTAVSLLGSQAVRELGLPPDSRATVPAYFDVRDGVLRGYSVSFRSLYLALEAEGIEVPVDTGELIPGTVEVTFADQGRPVRVPAPPPAEVVDIAPGPGGFGAEMDACGA</sequence>